<name>U6LQC8_9EIME</name>
<evidence type="ECO:0000313" key="3">
    <source>
        <dbReference type="Proteomes" id="UP000030750"/>
    </source>
</evidence>
<dbReference type="AlphaFoldDB" id="U6LQC8"/>
<dbReference type="EMBL" id="HG712420">
    <property type="protein sequence ID" value="CDJ50804.1"/>
    <property type="molecule type" value="Genomic_DNA"/>
</dbReference>
<sequence>MLGVATRSIGLCPSAAAAAAAGKAAMHLGGGACRTVVTAGAASPTAAAAATATSSAAGASRQFSGVKFLDQKRTGEETVYFKKEDEALLRRLLAKHPEADPKFQSGPAGAPGASRAGGGPGGPLGALHSSLALCLAKHFQRQPPKALIEELPVLFASHGWEPPAELKELVRGLQERSKGPAS</sequence>
<proteinExistence type="predicted"/>
<keyword evidence="3" id="KW-1185">Reference proteome</keyword>
<feature type="region of interest" description="Disordered" evidence="1">
    <location>
        <begin position="98"/>
        <end position="122"/>
    </location>
</feature>
<feature type="compositionally biased region" description="Low complexity" evidence="1">
    <location>
        <begin position="105"/>
        <end position="114"/>
    </location>
</feature>
<evidence type="ECO:0000313" key="2">
    <source>
        <dbReference type="EMBL" id="CDJ50804.1"/>
    </source>
</evidence>
<organism evidence="2 3">
    <name type="scientific">Eimeria brunetti</name>
    <dbReference type="NCBI Taxonomy" id="51314"/>
    <lineage>
        <taxon>Eukaryota</taxon>
        <taxon>Sar</taxon>
        <taxon>Alveolata</taxon>
        <taxon>Apicomplexa</taxon>
        <taxon>Conoidasida</taxon>
        <taxon>Coccidia</taxon>
        <taxon>Eucoccidiorida</taxon>
        <taxon>Eimeriorina</taxon>
        <taxon>Eimeriidae</taxon>
        <taxon>Eimeria</taxon>
    </lineage>
</organism>
<dbReference type="Proteomes" id="UP000030750">
    <property type="component" value="Unassembled WGS sequence"/>
</dbReference>
<gene>
    <name evidence="2" type="ORF">EBH_0086400</name>
</gene>
<dbReference type="VEuPathDB" id="ToxoDB:EBH_0086400"/>
<dbReference type="OrthoDB" id="347158at2759"/>
<protein>
    <submittedName>
        <fullName evidence="2">Uncharacterized protein</fullName>
    </submittedName>
</protein>
<reference evidence="2" key="1">
    <citation type="submission" date="2013-10" db="EMBL/GenBank/DDBJ databases">
        <title>Genomic analysis of the causative agents of coccidiosis in chickens.</title>
        <authorList>
            <person name="Reid A.J."/>
            <person name="Blake D."/>
            <person name="Billington K."/>
            <person name="Browne H."/>
            <person name="Dunn M."/>
            <person name="Hung S."/>
            <person name="Kawahara F."/>
            <person name="Miranda-Saavedra D."/>
            <person name="Mourier T."/>
            <person name="Nagra H."/>
            <person name="Otto T.D."/>
            <person name="Rawlings N."/>
            <person name="Sanchez A."/>
            <person name="Sanders M."/>
            <person name="Subramaniam C."/>
            <person name="Tay Y."/>
            <person name="Dear P."/>
            <person name="Doerig C."/>
            <person name="Gruber A."/>
            <person name="Parkinson J."/>
            <person name="Shirley M."/>
            <person name="Wan K.L."/>
            <person name="Berriman M."/>
            <person name="Tomley F."/>
            <person name="Pain A."/>
        </authorList>
    </citation>
    <scope>NUCLEOTIDE SEQUENCE [LARGE SCALE GENOMIC DNA]</scope>
    <source>
        <strain evidence="2">Houghton</strain>
    </source>
</reference>
<evidence type="ECO:0000256" key="1">
    <source>
        <dbReference type="SAM" id="MobiDB-lite"/>
    </source>
</evidence>
<accession>U6LQC8</accession>
<reference evidence="2" key="2">
    <citation type="submission" date="2013-10" db="EMBL/GenBank/DDBJ databases">
        <authorList>
            <person name="Aslett M."/>
        </authorList>
    </citation>
    <scope>NUCLEOTIDE SEQUENCE [LARGE SCALE GENOMIC DNA]</scope>
    <source>
        <strain evidence="2">Houghton</strain>
    </source>
</reference>